<gene>
    <name evidence="1" type="ORF">SAMN05421747_11239</name>
</gene>
<dbReference type="Proteomes" id="UP000199577">
    <property type="component" value="Unassembled WGS sequence"/>
</dbReference>
<name>A0A1I1JHC2_9SPHI</name>
<proteinExistence type="predicted"/>
<protein>
    <submittedName>
        <fullName evidence="1">Starch-binding associating with outer membrane</fullName>
    </submittedName>
</protein>
<dbReference type="Gene3D" id="1.25.40.390">
    <property type="match status" value="1"/>
</dbReference>
<reference evidence="2" key="1">
    <citation type="submission" date="2016-10" db="EMBL/GenBank/DDBJ databases">
        <authorList>
            <person name="Varghese N."/>
            <person name="Submissions S."/>
        </authorList>
    </citation>
    <scope>NUCLEOTIDE SEQUENCE [LARGE SCALE GENOMIC DNA]</scope>
    <source>
        <strain evidence="2">DSM 22900</strain>
    </source>
</reference>
<accession>A0A1I1JHC2</accession>
<dbReference type="OrthoDB" id="622163at2"/>
<dbReference type="Pfam" id="PF12771">
    <property type="entry name" value="SusD-like_2"/>
    <property type="match status" value="1"/>
</dbReference>
<dbReference type="AlphaFoldDB" id="A0A1I1JHC2"/>
<dbReference type="RefSeq" id="WP_090974013.1">
    <property type="nucleotide sequence ID" value="NZ_FOLL01000012.1"/>
</dbReference>
<dbReference type="PROSITE" id="PS51257">
    <property type="entry name" value="PROKAR_LIPOPROTEIN"/>
    <property type="match status" value="1"/>
</dbReference>
<dbReference type="InterPro" id="IPR011990">
    <property type="entry name" value="TPR-like_helical_dom_sf"/>
</dbReference>
<dbReference type="SUPFAM" id="SSF48452">
    <property type="entry name" value="TPR-like"/>
    <property type="match status" value="1"/>
</dbReference>
<evidence type="ECO:0000313" key="2">
    <source>
        <dbReference type="Proteomes" id="UP000199577"/>
    </source>
</evidence>
<dbReference type="EMBL" id="FOLL01000012">
    <property type="protein sequence ID" value="SFC47944.1"/>
    <property type="molecule type" value="Genomic_DNA"/>
</dbReference>
<dbReference type="InterPro" id="IPR041662">
    <property type="entry name" value="SusD-like_2"/>
</dbReference>
<evidence type="ECO:0000313" key="1">
    <source>
        <dbReference type="EMBL" id="SFC47944.1"/>
    </source>
</evidence>
<keyword evidence="2" id="KW-1185">Reference proteome</keyword>
<sequence>MKFKIKIIGLILTAAIAQSCEKYLDINENPNAAERVDPDLLFSFATTSYINLRSSGDLYIPLALAGQSISSGGNNPTGWGLVSEQQYDISPFSLGNAWSTYYVRGGNNLKQAIQIAENSEPVNSNAAAQSKVLLALIAYETATLYGDVPFTEAWNLDISYPKFDEQKTVLEGVIALCDNALGQFDEVSPLKISGAYDMFYGGDIARWKRLAKSIKFRTLMTMVDADPDKASQIAQIINEGGMVDSPEDNFLVPYETASGKRNPKYAINLQYNGGVNFFFGSSYVVDFMEAIDDPRLPKFFTKPEAADRYVGLVPGANGNNDEHVRISTELHAADAPEVVYNYQEQLFYEAEVYARGLGVAVDLIRANELFKSAIEESCVFYGVTRADAEAFVDRLPTYSNAADLIYQIHYHHWIDKMDRGIDAFTQWRRSGPEGEEVPNLTLPVLAPQGGLFRRYEYAPNELNNNPNAPSQIIRYFEKTWFDL</sequence>
<organism evidence="1 2">
    <name type="scientific">Parapedobacter composti</name>
    <dbReference type="NCBI Taxonomy" id="623281"/>
    <lineage>
        <taxon>Bacteria</taxon>
        <taxon>Pseudomonadati</taxon>
        <taxon>Bacteroidota</taxon>
        <taxon>Sphingobacteriia</taxon>
        <taxon>Sphingobacteriales</taxon>
        <taxon>Sphingobacteriaceae</taxon>
        <taxon>Parapedobacter</taxon>
    </lineage>
</organism>
<dbReference type="STRING" id="623281.SAMN05421747_11239"/>